<keyword evidence="2" id="KW-0812">Transmembrane</keyword>
<gene>
    <name evidence="3" type="ORF">JWG45_15980</name>
</gene>
<accession>A0ABS2UI72</accession>
<protein>
    <submittedName>
        <fullName evidence="3">Uncharacterized protein</fullName>
    </submittedName>
</protein>
<proteinExistence type="predicted"/>
<reference evidence="3 4" key="1">
    <citation type="submission" date="2021-02" db="EMBL/GenBank/DDBJ databases">
        <title>Leptospira ainlahdjerensis sp. nov., Leptospira ainazelensis sp. nov., Leptospira abararensis sp. nov. and Leptospira chreensis sp. nov., four new species isolated from water sources in Algeria.</title>
        <authorList>
            <person name="Amara Korba A."/>
            <person name="Kainiu M."/>
            <person name="Vincent A.T."/>
            <person name="Mariet J.-F."/>
            <person name="Veyrier F.J."/>
            <person name="Goarant C."/>
            <person name="Picardeau M."/>
        </authorList>
    </citation>
    <scope>NUCLEOTIDE SEQUENCE [LARGE SCALE GENOMIC DNA]</scope>
    <source>
        <strain evidence="3 4">201903070</strain>
    </source>
</reference>
<evidence type="ECO:0000313" key="3">
    <source>
        <dbReference type="EMBL" id="MBM9578645.1"/>
    </source>
</evidence>
<evidence type="ECO:0000256" key="1">
    <source>
        <dbReference type="SAM" id="Coils"/>
    </source>
</evidence>
<keyword evidence="2" id="KW-0472">Membrane</keyword>
<name>A0ABS2UI72_9LEPT</name>
<comment type="caution">
    <text evidence="3">The sequence shown here is derived from an EMBL/GenBank/DDBJ whole genome shotgun (WGS) entry which is preliminary data.</text>
</comment>
<keyword evidence="1" id="KW-0175">Coiled coil</keyword>
<feature type="coiled-coil region" evidence="1">
    <location>
        <begin position="180"/>
        <end position="207"/>
    </location>
</feature>
<evidence type="ECO:0000313" key="4">
    <source>
        <dbReference type="Proteomes" id="UP000724686"/>
    </source>
</evidence>
<evidence type="ECO:0000256" key="2">
    <source>
        <dbReference type="SAM" id="Phobius"/>
    </source>
</evidence>
<keyword evidence="2" id="KW-1133">Transmembrane helix</keyword>
<organism evidence="3 4">
    <name type="scientific">Leptospira ainlahdjerensis</name>
    <dbReference type="NCBI Taxonomy" id="2810033"/>
    <lineage>
        <taxon>Bacteria</taxon>
        <taxon>Pseudomonadati</taxon>
        <taxon>Spirochaetota</taxon>
        <taxon>Spirochaetia</taxon>
        <taxon>Leptospirales</taxon>
        <taxon>Leptospiraceae</taxon>
        <taxon>Leptospira</taxon>
    </lineage>
</organism>
<feature type="transmembrane region" description="Helical" evidence="2">
    <location>
        <begin position="6"/>
        <end position="25"/>
    </location>
</feature>
<dbReference type="RefSeq" id="WP_205280639.1">
    <property type="nucleotide sequence ID" value="NZ_JAFFPU010000066.1"/>
</dbReference>
<dbReference type="EMBL" id="JAFFPU010000066">
    <property type="protein sequence ID" value="MBM9578645.1"/>
    <property type="molecule type" value="Genomic_DNA"/>
</dbReference>
<keyword evidence="4" id="KW-1185">Reference proteome</keyword>
<dbReference type="Proteomes" id="UP000724686">
    <property type="component" value="Unassembled WGS sequence"/>
</dbReference>
<sequence>MILNYIISNWVLLLILPVILIIAIISSLKRKRKNVVWQLESTKNRKGIQNIEKIQLINANSGIEIELFRSNIKDFEINLDNYIKLPSPEKESFETNSIIPQLFATLSQIGIIKSLNINGLFTATVNPALLTKFGNGTISTMIHGSNGIIQNAGFHATSISVFTPLVVLQALSLITGQYYLNGISKQLEGIENKLENLIKQYRNKQIAKITYSIKLIRELYKIKHPNVEDMVQLKKVDSEISMIHEEYVNHISSIKLDSIKLSNKIRTSKKIEELFNKLKEVSLDFSTNMAIVTDEILHLNKIIELILNSRMSENIDNRAKRVDEIFEEIAKWNPEAFYRRKLKNSKLAEIYNIAIEHAREIYNNAYINKNKAKDAVIDLAKKHLELEESINGKIPVLEMGEEFIRQMTQPINILLKIEDRNAKFFVKKHDA</sequence>